<protein>
    <submittedName>
        <fullName evidence="2">GNAT family N-acetyltransferase</fullName>
    </submittedName>
</protein>
<dbReference type="Gene3D" id="3.40.630.30">
    <property type="match status" value="1"/>
</dbReference>
<dbReference type="EMBL" id="JAKLTR010000002">
    <property type="protein sequence ID" value="MCG2613490.1"/>
    <property type="molecule type" value="Genomic_DNA"/>
</dbReference>
<evidence type="ECO:0000313" key="3">
    <source>
        <dbReference type="Proteomes" id="UP001165367"/>
    </source>
</evidence>
<dbReference type="PANTHER" id="PTHR43792">
    <property type="entry name" value="GNAT FAMILY, PUTATIVE (AFU_ORTHOLOGUE AFUA_3G00765)-RELATED-RELATED"/>
    <property type="match status" value="1"/>
</dbReference>
<dbReference type="PANTHER" id="PTHR43792:SF13">
    <property type="entry name" value="ACETYLTRANSFERASE"/>
    <property type="match status" value="1"/>
</dbReference>
<comment type="caution">
    <text evidence="2">The sequence shown here is derived from an EMBL/GenBank/DDBJ whole genome shotgun (WGS) entry which is preliminary data.</text>
</comment>
<dbReference type="InterPro" id="IPR051531">
    <property type="entry name" value="N-acetyltransferase"/>
</dbReference>
<dbReference type="Pfam" id="PF13302">
    <property type="entry name" value="Acetyltransf_3"/>
    <property type="match status" value="1"/>
</dbReference>
<dbReference type="Proteomes" id="UP001165367">
    <property type="component" value="Unassembled WGS sequence"/>
</dbReference>
<keyword evidence="3" id="KW-1185">Reference proteome</keyword>
<sequence length="182" mass="19946">MKENSQPFTVETERLRLLPLTLAQLSLIETDFVALEQCLGLTPASFELNAPPAFMEEFFEAIRSHTVPSVAANPDDYRWFTQWMLIHKTENCLAGGMGMSGLPDAAGEVSIGYFINRTFENKGLASEALAAILQFIFVHPSVSTAVAYTASIDNASVTVLQKNGFNSGGTVEGGYKWFKNKI</sequence>
<dbReference type="InterPro" id="IPR016181">
    <property type="entry name" value="Acyl_CoA_acyltransferase"/>
</dbReference>
<dbReference type="RefSeq" id="WP_237868718.1">
    <property type="nucleotide sequence ID" value="NZ_JAKLTR010000002.1"/>
</dbReference>
<proteinExistence type="predicted"/>
<dbReference type="InterPro" id="IPR000182">
    <property type="entry name" value="GNAT_dom"/>
</dbReference>
<name>A0ABS9KME0_9BACT</name>
<dbReference type="SUPFAM" id="SSF55729">
    <property type="entry name" value="Acyl-CoA N-acyltransferases (Nat)"/>
    <property type="match status" value="1"/>
</dbReference>
<organism evidence="2 3">
    <name type="scientific">Terrimonas ginsenosidimutans</name>
    <dbReference type="NCBI Taxonomy" id="2908004"/>
    <lineage>
        <taxon>Bacteria</taxon>
        <taxon>Pseudomonadati</taxon>
        <taxon>Bacteroidota</taxon>
        <taxon>Chitinophagia</taxon>
        <taxon>Chitinophagales</taxon>
        <taxon>Chitinophagaceae</taxon>
        <taxon>Terrimonas</taxon>
    </lineage>
</organism>
<reference evidence="2" key="1">
    <citation type="submission" date="2022-01" db="EMBL/GenBank/DDBJ databases">
        <authorList>
            <person name="Jo J.-H."/>
            <person name="Im W.-T."/>
        </authorList>
    </citation>
    <scope>NUCLEOTIDE SEQUENCE</scope>
    <source>
        <strain evidence="2">NA20</strain>
    </source>
</reference>
<feature type="domain" description="N-acetyltransferase" evidence="1">
    <location>
        <begin position="49"/>
        <end position="166"/>
    </location>
</feature>
<accession>A0ABS9KME0</accession>
<evidence type="ECO:0000259" key="1">
    <source>
        <dbReference type="Pfam" id="PF13302"/>
    </source>
</evidence>
<gene>
    <name evidence="2" type="ORF">LZZ85_04325</name>
</gene>
<evidence type="ECO:0000313" key="2">
    <source>
        <dbReference type="EMBL" id="MCG2613490.1"/>
    </source>
</evidence>